<name>A0ABU7AAN8_9TELE</name>
<comment type="caution">
    <text evidence="1">The sequence shown here is derived from an EMBL/GenBank/DDBJ whole genome shotgun (WGS) entry which is preliminary data.</text>
</comment>
<dbReference type="Proteomes" id="UP001345963">
    <property type="component" value="Unassembled WGS sequence"/>
</dbReference>
<evidence type="ECO:0000313" key="1">
    <source>
        <dbReference type="EMBL" id="MED6234655.1"/>
    </source>
</evidence>
<dbReference type="EMBL" id="JAHUTI010009885">
    <property type="protein sequence ID" value="MED6234655.1"/>
    <property type="molecule type" value="Genomic_DNA"/>
</dbReference>
<protein>
    <submittedName>
        <fullName evidence="1">Uncharacterized protein</fullName>
    </submittedName>
</protein>
<proteinExistence type="predicted"/>
<gene>
    <name evidence="1" type="ORF">ATANTOWER_022510</name>
</gene>
<keyword evidence="2" id="KW-1185">Reference proteome</keyword>
<evidence type="ECO:0000313" key="2">
    <source>
        <dbReference type="Proteomes" id="UP001345963"/>
    </source>
</evidence>
<reference evidence="1 2" key="1">
    <citation type="submission" date="2021-07" db="EMBL/GenBank/DDBJ databases">
        <authorList>
            <person name="Palmer J.M."/>
        </authorList>
    </citation>
    <scope>NUCLEOTIDE SEQUENCE [LARGE SCALE GENOMIC DNA]</scope>
    <source>
        <strain evidence="1 2">AT_MEX2019</strain>
        <tissue evidence="1">Muscle</tissue>
    </source>
</reference>
<organism evidence="1 2">
    <name type="scientific">Ataeniobius toweri</name>
    <dbReference type="NCBI Taxonomy" id="208326"/>
    <lineage>
        <taxon>Eukaryota</taxon>
        <taxon>Metazoa</taxon>
        <taxon>Chordata</taxon>
        <taxon>Craniata</taxon>
        <taxon>Vertebrata</taxon>
        <taxon>Euteleostomi</taxon>
        <taxon>Actinopterygii</taxon>
        <taxon>Neopterygii</taxon>
        <taxon>Teleostei</taxon>
        <taxon>Neoteleostei</taxon>
        <taxon>Acanthomorphata</taxon>
        <taxon>Ovalentaria</taxon>
        <taxon>Atherinomorphae</taxon>
        <taxon>Cyprinodontiformes</taxon>
        <taxon>Goodeidae</taxon>
        <taxon>Ataeniobius</taxon>
    </lineage>
</organism>
<accession>A0ABU7AAN8</accession>
<sequence length="94" mass="10570">MNPTSSSVITLSRRFVLPPGRGWPLTHRSTSGFFPPSLEFQANRNIVFNSSKLEKRRRSCRSPEEYECIHTPALLNRDGTFEPCLGCSTESPGK</sequence>